<feature type="signal peptide" evidence="16">
    <location>
        <begin position="1"/>
        <end position="30"/>
    </location>
</feature>
<organism evidence="18 19">
    <name type="scientific">Tabrizicola oligotrophica</name>
    <dbReference type="NCBI Taxonomy" id="2710650"/>
    <lineage>
        <taxon>Bacteria</taxon>
        <taxon>Pseudomonadati</taxon>
        <taxon>Pseudomonadota</taxon>
        <taxon>Alphaproteobacteria</taxon>
        <taxon>Rhodobacterales</taxon>
        <taxon>Paracoccaceae</taxon>
        <taxon>Tabrizicola</taxon>
    </lineage>
</organism>
<evidence type="ECO:0000256" key="8">
    <source>
        <dbReference type="ARBA" id="ARBA00022982"/>
    </source>
</evidence>
<accession>A0A6M0QX38</accession>
<evidence type="ECO:0000256" key="14">
    <source>
        <dbReference type="ARBA" id="ARBA00055000"/>
    </source>
</evidence>
<dbReference type="PROSITE" id="PS51318">
    <property type="entry name" value="TAT"/>
    <property type="match status" value="1"/>
</dbReference>
<evidence type="ECO:0000256" key="6">
    <source>
        <dbReference type="ARBA" id="ARBA00022729"/>
    </source>
</evidence>
<evidence type="ECO:0000256" key="5">
    <source>
        <dbReference type="ARBA" id="ARBA00022723"/>
    </source>
</evidence>
<feature type="binding site" evidence="15">
    <location>
        <position position="182"/>
    </location>
    <ligand>
        <name>Mo-bis(molybdopterin guanine dinucleotide)</name>
        <dbReference type="ChEBI" id="CHEBI:60539"/>
    </ligand>
</feature>
<dbReference type="GO" id="GO:0042128">
    <property type="term" value="P:nitrate assimilation"/>
    <property type="evidence" value="ECO:0007669"/>
    <property type="project" value="UniProtKB-UniRule"/>
</dbReference>
<evidence type="ECO:0000256" key="1">
    <source>
        <dbReference type="ARBA" id="ARBA00008747"/>
    </source>
</evidence>
<dbReference type="GO" id="GO:0005506">
    <property type="term" value="F:iron ion binding"/>
    <property type="evidence" value="ECO:0007669"/>
    <property type="project" value="UniProtKB-UniRule"/>
</dbReference>
<feature type="binding site" evidence="15">
    <location>
        <begin position="512"/>
        <end position="513"/>
    </location>
    <ligand>
        <name>Mo-bis(molybdopterin guanine dinucleotide)</name>
        <dbReference type="ChEBI" id="CHEBI:60539"/>
    </ligand>
</feature>
<feature type="binding site" evidence="15">
    <location>
        <begin position="722"/>
        <end position="731"/>
    </location>
    <ligand>
        <name>Mo-bis(molybdopterin guanine dinucleotide)</name>
        <dbReference type="ChEBI" id="CHEBI:60539"/>
    </ligand>
</feature>
<feature type="domain" description="4Fe-4S Mo/W bis-MGD-type" evidence="17">
    <location>
        <begin position="42"/>
        <end position="98"/>
    </location>
</feature>
<comment type="PTM">
    <text evidence="15">Predicted to be exported by the Tat system. The position of the signal peptide cleavage has not been experimentally proven.</text>
</comment>
<dbReference type="CDD" id="cd02754">
    <property type="entry name" value="MopB_Nitrate-R-NapA-like"/>
    <property type="match status" value="1"/>
</dbReference>
<dbReference type="EC" id="1.9.6.1" evidence="15"/>
<comment type="cofactor">
    <cofactor evidence="15">
        <name>[4Fe-4S] cluster</name>
        <dbReference type="ChEBI" id="CHEBI:49883"/>
    </cofactor>
    <text evidence="15">Binds 1 [4Fe-4S] cluster.</text>
</comment>
<comment type="subcellular location">
    <subcellularLocation>
        <location evidence="15">Periplasm</location>
    </subcellularLocation>
</comment>
<dbReference type="GO" id="GO:0006777">
    <property type="term" value="P:Mo-molybdopterin cofactor biosynthetic process"/>
    <property type="evidence" value="ECO:0007669"/>
    <property type="project" value="UniProtKB-UniRule"/>
</dbReference>
<reference evidence="18 19" key="1">
    <citation type="submission" date="2020-02" db="EMBL/GenBank/DDBJ databases">
        <authorList>
            <person name="Chen W.-M."/>
        </authorList>
    </citation>
    <scope>NUCLEOTIDE SEQUENCE [LARGE SCALE GENOMIC DNA]</scope>
    <source>
        <strain evidence="18 19">KMS-5</strain>
    </source>
</reference>
<dbReference type="InterPro" id="IPR010051">
    <property type="entry name" value="Periplasm_NO3_reductase_lsu"/>
</dbReference>
<keyword evidence="11 15" id="KW-0411">Iron-sulfur</keyword>
<gene>
    <name evidence="15 18" type="primary">napA</name>
    <name evidence="18" type="ORF">G4Z14_17345</name>
</gene>
<comment type="similarity">
    <text evidence="1 15">Belongs to the prokaryotic molybdopterin-containing oxidoreductase family. NasA/NapA/NarB subfamily.</text>
</comment>
<keyword evidence="19" id="KW-1185">Reference proteome</keyword>
<comment type="caution">
    <text evidence="18">The sequence shown here is derived from an EMBL/GenBank/DDBJ whole genome shotgun (WGS) entry which is preliminary data.</text>
</comment>
<keyword evidence="10 15" id="KW-0408">Iron</keyword>
<evidence type="ECO:0000256" key="7">
    <source>
        <dbReference type="ARBA" id="ARBA00022764"/>
    </source>
</evidence>
<dbReference type="NCBIfam" id="NF010055">
    <property type="entry name" value="PRK13532.1"/>
    <property type="match status" value="1"/>
</dbReference>
<evidence type="ECO:0000313" key="19">
    <source>
        <dbReference type="Proteomes" id="UP000477782"/>
    </source>
</evidence>
<evidence type="ECO:0000259" key="17">
    <source>
        <dbReference type="PROSITE" id="PS51669"/>
    </source>
</evidence>
<feature type="binding site" evidence="15">
    <location>
        <position position="56"/>
    </location>
    <ligand>
        <name>[4Fe-4S] cluster</name>
        <dbReference type="ChEBI" id="CHEBI:49883"/>
    </ligand>
</feature>
<dbReference type="GO" id="GO:0043546">
    <property type="term" value="F:molybdopterin cofactor binding"/>
    <property type="evidence" value="ECO:0007669"/>
    <property type="project" value="InterPro"/>
</dbReference>
<dbReference type="InterPro" id="IPR019546">
    <property type="entry name" value="TAT_signal_bac_arc"/>
</dbReference>
<dbReference type="GO" id="GO:0030151">
    <property type="term" value="F:molybdenum ion binding"/>
    <property type="evidence" value="ECO:0007669"/>
    <property type="project" value="InterPro"/>
</dbReference>
<dbReference type="EMBL" id="JAAIVJ010000019">
    <property type="protein sequence ID" value="NEY92056.1"/>
    <property type="molecule type" value="Genomic_DNA"/>
</dbReference>
<dbReference type="GO" id="GO:0009325">
    <property type="term" value="C:nitrate reductase complex"/>
    <property type="evidence" value="ECO:0007669"/>
    <property type="project" value="TreeGrafter"/>
</dbReference>
<dbReference type="InterPro" id="IPR006963">
    <property type="entry name" value="Mopterin_OxRdtase_4Fe-4S_dom"/>
</dbReference>
<proteinExistence type="inferred from homology"/>
<dbReference type="GO" id="GO:0016020">
    <property type="term" value="C:membrane"/>
    <property type="evidence" value="ECO:0007669"/>
    <property type="project" value="TreeGrafter"/>
</dbReference>
<feature type="binding site" evidence="15">
    <location>
        <begin position="265"/>
        <end position="267"/>
    </location>
    <ligand>
        <name>Mo-bis(molybdopterin guanine dinucleotide)</name>
        <dbReference type="ChEBI" id="CHEBI:60539"/>
    </ligand>
</feature>
<keyword evidence="6 15" id="KW-0732">Signal</keyword>
<name>A0A6M0QX38_9RHOB</name>
<dbReference type="PANTHER" id="PTHR43105">
    <property type="entry name" value="RESPIRATORY NITRATE REDUCTASE"/>
    <property type="match status" value="1"/>
</dbReference>
<keyword evidence="7 15" id="KW-0574">Periplasm</keyword>
<feature type="binding site" evidence="15">
    <location>
        <begin position="215"/>
        <end position="222"/>
    </location>
    <ligand>
        <name>Mo-bis(molybdopterin guanine dinucleotide)</name>
        <dbReference type="ChEBI" id="CHEBI:60539"/>
    </ligand>
</feature>
<feature type="binding site" evidence="15">
    <location>
        <begin position="246"/>
        <end position="250"/>
    </location>
    <ligand>
        <name>Mo-bis(molybdopterin guanine dinucleotide)</name>
        <dbReference type="ChEBI" id="CHEBI:60539"/>
    </ligand>
</feature>
<comment type="subunit">
    <text evidence="15">Component of the periplasmic nitrate reductase NapAB complex composed of NapA and NapB.</text>
</comment>
<dbReference type="Pfam" id="PF01568">
    <property type="entry name" value="Molydop_binding"/>
    <property type="match status" value="1"/>
</dbReference>
<feature type="binding site" evidence="15">
    <location>
        <position position="49"/>
    </location>
    <ligand>
        <name>[4Fe-4S] cluster</name>
        <dbReference type="ChEBI" id="CHEBI:49883"/>
    </ligand>
</feature>
<dbReference type="InterPro" id="IPR041957">
    <property type="entry name" value="CT_Nitrate-R-NapA-like"/>
</dbReference>
<dbReference type="InterPro" id="IPR009010">
    <property type="entry name" value="Asp_de-COase-like_dom_sf"/>
</dbReference>
<dbReference type="InterPro" id="IPR006657">
    <property type="entry name" value="MoPterin_dinucl-bd_dom"/>
</dbReference>
<dbReference type="HAMAP" id="MF_01630">
    <property type="entry name" value="Nitrate_reduct_NapA"/>
    <property type="match status" value="1"/>
</dbReference>
<dbReference type="FunFam" id="2.40.40.20:FF:000005">
    <property type="entry name" value="Periplasmic nitrate reductase"/>
    <property type="match status" value="1"/>
</dbReference>
<feature type="binding site" evidence="15">
    <location>
        <position position="380"/>
    </location>
    <ligand>
        <name>Mo-bis(molybdopterin guanine dinucleotide)</name>
        <dbReference type="ChEBI" id="CHEBI:60539"/>
    </ligand>
</feature>
<protein>
    <recommendedName>
        <fullName evidence="15">Periplasmic nitrate reductase</fullName>
        <ecNumber evidence="15">1.9.6.1</ecNumber>
    </recommendedName>
</protein>
<evidence type="ECO:0000313" key="18">
    <source>
        <dbReference type="EMBL" id="NEY92056.1"/>
    </source>
</evidence>
<dbReference type="AlphaFoldDB" id="A0A6M0QX38"/>
<comment type="cofactor">
    <cofactor evidence="15">
        <name>Mo-bis(molybdopterin guanine dinucleotide)</name>
        <dbReference type="ChEBI" id="CHEBI:60539"/>
    </cofactor>
    <text evidence="15">Binds 1 molybdenum-bis(molybdopterin guanine dinucleotide) (Mo-bis-MGD) cofactor per subunit.</text>
</comment>
<dbReference type="GO" id="GO:0045333">
    <property type="term" value="P:cellular respiration"/>
    <property type="evidence" value="ECO:0007669"/>
    <property type="project" value="UniProtKB-ARBA"/>
</dbReference>
<feature type="binding site" evidence="15">
    <location>
        <position position="153"/>
    </location>
    <ligand>
        <name>Mo-bis(molybdopterin guanine dinucleotide)</name>
        <dbReference type="ChEBI" id="CHEBI:60539"/>
    </ligand>
</feature>
<feature type="binding site" evidence="15">
    <location>
        <position position="806"/>
    </location>
    <ligand>
        <name>Mo-bis(molybdopterin guanine dinucleotide)</name>
        <dbReference type="ChEBI" id="CHEBI:60539"/>
    </ligand>
</feature>
<dbReference type="SUPFAM" id="SSF53706">
    <property type="entry name" value="Formate dehydrogenase/DMSO reductase, domains 1-3"/>
    <property type="match status" value="1"/>
</dbReference>
<keyword evidence="12 15" id="KW-0534">Nitrate assimilation</keyword>
<feature type="binding site" evidence="15">
    <location>
        <position position="86"/>
    </location>
    <ligand>
        <name>Mo-bis(molybdopterin guanine dinucleotide)</name>
        <dbReference type="ChEBI" id="CHEBI:60539"/>
    </ligand>
</feature>
<dbReference type="Gene3D" id="3.30.200.210">
    <property type="match status" value="1"/>
</dbReference>
<keyword evidence="2 15" id="KW-0813">Transport</keyword>
<evidence type="ECO:0000256" key="16">
    <source>
        <dbReference type="SAM" id="SignalP"/>
    </source>
</evidence>
<feature type="chain" id="PRO_5026873090" description="Periplasmic nitrate reductase" evidence="16">
    <location>
        <begin position="31"/>
        <end position="832"/>
    </location>
</feature>
<keyword evidence="4 15" id="KW-0500">Molybdenum</keyword>
<dbReference type="Gene3D" id="2.40.40.20">
    <property type="match status" value="1"/>
</dbReference>
<dbReference type="Proteomes" id="UP000477782">
    <property type="component" value="Unassembled WGS sequence"/>
</dbReference>
<dbReference type="NCBIfam" id="TIGR01409">
    <property type="entry name" value="TAT_signal_seq"/>
    <property type="match status" value="1"/>
</dbReference>
<dbReference type="Gene3D" id="3.40.50.740">
    <property type="match status" value="1"/>
</dbReference>
<comment type="function">
    <text evidence="14 15">Catalytic subunit of the periplasmic nitrate reductase complex NapAB. Receives electrons from NapB and catalyzes the reduction of nitrate to nitrite.</text>
</comment>
<dbReference type="GO" id="GO:0009055">
    <property type="term" value="F:electron transfer activity"/>
    <property type="evidence" value="ECO:0007669"/>
    <property type="project" value="UniProtKB-UniRule"/>
</dbReference>
<dbReference type="Gene3D" id="3.40.228.10">
    <property type="entry name" value="Dimethylsulfoxide Reductase, domain 2"/>
    <property type="match status" value="1"/>
</dbReference>
<keyword evidence="5 15" id="KW-0479">Metal-binding</keyword>
<dbReference type="InterPro" id="IPR006311">
    <property type="entry name" value="TAT_signal"/>
</dbReference>
<sequence>MTDMTRRDVIKAQAVIAAATAIGLPIPAEAQNLVTEADLTQLNWNKAPCRFCGTGCSIMVATKGGRVVATHGDSKSEVNRGLNCVKGYFLSKIMYGEDRLTTPLLRKKDGQYHKDGTFEPVSWDEAFDIMAEKWKKTLAEKGPKGIGMFGSGQWTIYEGYAAVKLMKAGFLSNNIDPNARHCMASAVAGFMRTFGIDEPMGCYDDFEAADAFVLWGSNMAEMHPILWTRVTDRRFAHPHVKVAVLSTFTHRSFDLADIPVIFKPQSDLAILNYIANYIIQNGAVNEAFLKEHVNFKRGATDIGYGLRPEDPREVNAANAKDPTVSEPMSFEEFAAFVSEYTVEKAEEISGVPAEQLEALAKLYADPNVKVMSLWTMGFNQHTRGVWANNLVYNIHLLTGKISTPGNSPFSLTGQPSACGTAREVGTFSHRLPADMVVTNPDHRAHTEELWKLPKGILPDWLGSHAVKQNRDLKDGKINCYWVQVTNNMQAGPNMMQEGLPGYRNPDNFIVVSDAYPTVTCEAADLVLPSAMWVEKEGGYGNAERRTQLWHQLVNAPGEARSDLWQLVEFSKRFTTDEVWPAEMLAANPEYKGKTLFEVLFANGQVDRFGPADLAEGFANPESEALGFYLQKGLFEEYASFGRGHGHDLAPFDTYHEVRGLRWPVVNGEETRWRFNAEHDPYVKNGKPFHFYGNKDGRANIFALPYEPPAESPDAEYPFWLSTGRVLEHWHSGSMTQRVPELYQAVPDALCYMHPDDAEALNLRRGSEVRVISRRGEIRVRVETRGRNKPPKGLVFVPWFDARRLINKVTLDATDPISKQADFKKCAIRIEAV</sequence>
<dbReference type="GO" id="GO:0050140">
    <property type="term" value="F:nitrate reductase (cytochrome) activity"/>
    <property type="evidence" value="ECO:0007669"/>
    <property type="project" value="UniProtKB-EC"/>
</dbReference>
<dbReference type="PANTHER" id="PTHR43105:SF11">
    <property type="entry name" value="PERIPLASMIC NITRATE REDUCTASE"/>
    <property type="match status" value="1"/>
</dbReference>
<dbReference type="NCBIfam" id="TIGR01706">
    <property type="entry name" value="NAPA"/>
    <property type="match status" value="1"/>
</dbReference>
<dbReference type="SUPFAM" id="SSF50692">
    <property type="entry name" value="ADC-like"/>
    <property type="match status" value="1"/>
</dbReference>
<dbReference type="RefSeq" id="WP_164628033.1">
    <property type="nucleotide sequence ID" value="NZ_JAAIVJ010000019.1"/>
</dbReference>
<evidence type="ECO:0000256" key="2">
    <source>
        <dbReference type="ARBA" id="ARBA00022448"/>
    </source>
</evidence>
<dbReference type="PROSITE" id="PS51669">
    <property type="entry name" value="4FE4S_MOW_BIS_MGD"/>
    <property type="match status" value="1"/>
</dbReference>
<feature type="binding site" evidence="15">
    <location>
        <position position="52"/>
    </location>
    <ligand>
        <name>[4Fe-4S] cluster</name>
        <dbReference type="ChEBI" id="CHEBI:49883"/>
    </ligand>
</feature>
<keyword evidence="3 15" id="KW-0004">4Fe-4S</keyword>
<feature type="binding site" evidence="15">
    <location>
        <position position="798"/>
    </location>
    <ligand>
        <name>substrate</name>
    </ligand>
</feature>
<dbReference type="Pfam" id="PF00384">
    <property type="entry name" value="Molybdopterin"/>
    <property type="match status" value="1"/>
</dbReference>
<keyword evidence="9 15" id="KW-0560">Oxidoreductase</keyword>
<comment type="catalytic activity">
    <reaction evidence="13 15">
        <text>2 Fe(II)-[cytochrome] + nitrate + 2 H(+) = 2 Fe(III)-[cytochrome] + nitrite + H2O</text>
        <dbReference type="Rhea" id="RHEA:12909"/>
        <dbReference type="Rhea" id="RHEA-COMP:11777"/>
        <dbReference type="Rhea" id="RHEA-COMP:11778"/>
        <dbReference type="ChEBI" id="CHEBI:15377"/>
        <dbReference type="ChEBI" id="CHEBI:15378"/>
        <dbReference type="ChEBI" id="CHEBI:16301"/>
        <dbReference type="ChEBI" id="CHEBI:17632"/>
        <dbReference type="ChEBI" id="CHEBI:29033"/>
        <dbReference type="ChEBI" id="CHEBI:29034"/>
        <dbReference type="EC" id="1.9.6.1"/>
    </reaction>
</comment>
<evidence type="ECO:0000256" key="9">
    <source>
        <dbReference type="ARBA" id="ARBA00023002"/>
    </source>
</evidence>
<dbReference type="GO" id="GO:0042597">
    <property type="term" value="C:periplasmic space"/>
    <property type="evidence" value="ECO:0007669"/>
    <property type="project" value="UniProtKB-SubCell"/>
</dbReference>
<dbReference type="GO" id="GO:0051539">
    <property type="term" value="F:4 iron, 4 sulfur cluster binding"/>
    <property type="evidence" value="ECO:0007669"/>
    <property type="project" value="UniProtKB-KW"/>
</dbReference>
<feature type="binding site" evidence="15">
    <location>
        <position position="486"/>
    </location>
    <ligand>
        <name>Mo-bis(molybdopterin guanine dinucleotide)</name>
        <dbReference type="ChEBI" id="CHEBI:60539"/>
    </ligand>
</feature>
<evidence type="ECO:0000256" key="3">
    <source>
        <dbReference type="ARBA" id="ARBA00022485"/>
    </source>
</evidence>
<feature type="binding site" evidence="15">
    <location>
        <position position="178"/>
    </location>
    <ligand>
        <name>Mo-bis(molybdopterin guanine dinucleotide)</name>
        <dbReference type="ChEBI" id="CHEBI:60539"/>
    </ligand>
</feature>
<dbReference type="CDD" id="cd02791">
    <property type="entry name" value="MopB_CT_Nitrate-R-NapA-like"/>
    <property type="match status" value="1"/>
</dbReference>
<evidence type="ECO:0000256" key="15">
    <source>
        <dbReference type="HAMAP-Rule" id="MF_01630"/>
    </source>
</evidence>
<evidence type="ECO:0000256" key="12">
    <source>
        <dbReference type="ARBA" id="ARBA00023063"/>
    </source>
</evidence>
<feature type="binding site" evidence="15">
    <location>
        <position position="823"/>
    </location>
    <ligand>
        <name>Mo-bis(molybdopterin guanine dinucleotide)</name>
        <dbReference type="ChEBI" id="CHEBI:60539"/>
    </ligand>
</feature>
<evidence type="ECO:0000256" key="4">
    <source>
        <dbReference type="ARBA" id="ARBA00022505"/>
    </source>
</evidence>
<keyword evidence="8 15" id="KW-0249">Electron transport</keyword>
<feature type="binding site" evidence="15">
    <location>
        <position position="562"/>
    </location>
    <ligand>
        <name>Mo-bis(molybdopterin guanine dinucleotide)</name>
        <dbReference type="ChEBI" id="CHEBI:60539"/>
    </ligand>
</feature>
<dbReference type="SMART" id="SM00926">
    <property type="entry name" value="Molybdop_Fe4S4"/>
    <property type="match status" value="1"/>
</dbReference>
<dbReference type="InterPro" id="IPR050123">
    <property type="entry name" value="Prok_molybdopt-oxidoreductase"/>
</dbReference>
<evidence type="ECO:0000256" key="11">
    <source>
        <dbReference type="ARBA" id="ARBA00023014"/>
    </source>
</evidence>
<evidence type="ECO:0000256" key="13">
    <source>
        <dbReference type="ARBA" id="ARBA00052176"/>
    </source>
</evidence>
<feature type="binding site" evidence="15">
    <location>
        <position position="535"/>
    </location>
    <ligand>
        <name>Mo-bis(molybdopterin guanine dinucleotide)</name>
        <dbReference type="ChEBI" id="CHEBI:60539"/>
    </ligand>
</feature>
<feature type="binding site" evidence="15">
    <location>
        <position position="84"/>
    </location>
    <ligand>
        <name>[4Fe-4S] cluster</name>
        <dbReference type="ChEBI" id="CHEBI:49883"/>
    </ligand>
</feature>
<dbReference type="InterPro" id="IPR006656">
    <property type="entry name" value="Mopterin_OxRdtase"/>
</dbReference>
<evidence type="ECO:0000256" key="10">
    <source>
        <dbReference type="ARBA" id="ARBA00023004"/>
    </source>
</evidence>
<dbReference type="Pfam" id="PF04879">
    <property type="entry name" value="Molybdop_Fe4S4"/>
    <property type="match status" value="1"/>
</dbReference>
<feature type="binding site" evidence="15">
    <location>
        <position position="376"/>
    </location>
    <ligand>
        <name>Mo-bis(molybdopterin guanine dinucleotide)</name>
        <dbReference type="ChEBI" id="CHEBI:60539"/>
    </ligand>
</feature>